<name>A0A6S7GQU1_PARCT</name>
<gene>
    <name evidence="1" type="ORF">PACLA_8A072117</name>
</gene>
<protein>
    <submittedName>
        <fullName evidence="1">Uncharacterized protein</fullName>
    </submittedName>
</protein>
<dbReference type="EMBL" id="CACRXK020001381">
    <property type="protein sequence ID" value="CAB3988787.1"/>
    <property type="molecule type" value="Genomic_DNA"/>
</dbReference>
<keyword evidence="2" id="KW-1185">Reference proteome</keyword>
<dbReference type="AlphaFoldDB" id="A0A6S7GQU1"/>
<dbReference type="Proteomes" id="UP001152795">
    <property type="component" value="Unassembled WGS sequence"/>
</dbReference>
<evidence type="ECO:0000313" key="2">
    <source>
        <dbReference type="Proteomes" id="UP001152795"/>
    </source>
</evidence>
<sequence>MAEILFLAILTAIYEYFSTSLSAVVTWKIHESYCLAHFFSFHLSRFEDVYGIYDTSQKYYKVDRIINEVNNLKLDFGDGVCPMMKDHNKAFEDSSANRIQSLNVLYSSKPLSKEQYKSICSSLATHSSSKNNARAGLQFMPETNLPKLLIKYVNLIDIGNLKYIKEELCDDLEDDMKVDGAYRELEDFLKELASMYIKIDQQLGELSREIDQRLHPFWKLAIPLQSSHWGRRCPFQQGANCSESHISMIRYCQTLMAEIGNIENQVYYLPGDGGQNFQVKLHLTWYHQI</sequence>
<proteinExistence type="predicted"/>
<accession>A0A6S7GQU1</accession>
<reference evidence="1" key="1">
    <citation type="submission" date="2020-04" db="EMBL/GenBank/DDBJ databases">
        <authorList>
            <person name="Alioto T."/>
            <person name="Alioto T."/>
            <person name="Gomez Garrido J."/>
        </authorList>
    </citation>
    <scope>NUCLEOTIDE SEQUENCE</scope>
    <source>
        <strain evidence="1">A484AB</strain>
    </source>
</reference>
<evidence type="ECO:0000313" key="1">
    <source>
        <dbReference type="EMBL" id="CAB3988787.1"/>
    </source>
</evidence>
<organism evidence="1 2">
    <name type="scientific">Paramuricea clavata</name>
    <name type="common">Red gorgonian</name>
    <name type="synonym">Violescent sea-whip</name>
    <dbReference type="NCBI Taxonomy" id="317549"/>
    <lineage>
        <taxon>Eukaryota</taxon>
        <taxon>Metazoa</taxon>
        <taxon>Cnidaria</taxon>
        <taxon>Anthozoa</taxon>
        <taxon>Octocorallia</taxon>
        <taxon>Malacalcyonacea</taxon>
        <taxon>Plexauridae</taxon>
        <taxon>Paramuricea</taxon>
    </lineage>
</organism>
<comment type="caution">
    <text evidence="1">The sequence shown here is derived from an EMBL/GenBank/DDBJ whole genome shotgun (WGS) entry which is preliminary data.</text>
</comment>